<comment type="subcellular location">
    <subcellularLocation>
        <location evidence="1">Membrane</location>
        <topology evidence="1">Multi-pass membrane protein</topology>
    </subcellularLocation>
</comment>
<organism evidence="7">
    <name type="scientific">Bellilinea caldifistulae</name>
    <dbReference type="NCBI Taxonomy" id="360411"/>
    <lineage>
        <taxon>Bacteria</taxon>
        <taxon>Bacillati</taxon>
        <taxon>Chloroflexota</taxon>
        <taxon>Anaerolineae</taxon>
        <taxon>Anaerolineales</taxon>
        <taxon>Anaerolineaceae</taxon>
        <taxon>Bellilinea</taxon>
    </lineage>
</organism>
<feature type="transmembrane region" description="Helical" evidence="6">
    <location>
        <begin position="150"/>
        <end position="167"/>
    </location>
</feature>
<evidence type="ECO:0000256" key="2">
    <source>
        <dbReference type="ARBA" id="ARBA00008130"/>
    </source>
</evidence>
<sequence>MNLENMLTYTPIQWQLVAHILILGFASMAAGFVYFLTTMRDVAPRYRISSVLGAIVMVSAFLLLYAQWQAWQTTFAFQNGEFVRSEGIFSNGFRYLNWLIDVPMLLLQLVVILGLGAAASRRLGTIFVGSGVAMIILGYIGQFYEVTNLTALWVWGGISTVFYIILLY</sequence>
<keyword evidence="5 6" id="KW-0472">Membrane</keyword>
<comment type="caution">
    <text evidence="7">The sequence shown here is derived from an EMBL/GenBank/DDBJ whole genome shotgun (WGS) entry which is preliminary data.</text>
</comment>
<keyword evidence="4 6" id="KW-1133">Transmembrane helix</keyword>
<evidence type="ECO:0000313" key="7">
    <source>
        <dbReference type="EMBL" id="HGS86407.1"/>
    </source>
</evidence>
<accession>A0A7C4Q0C5</accession>
<dbReference type="SUPFAM" id="SSF81321">
    <property type="entry name" value="Family A G protein-coupled receptor-like"/>
    <property type="match status" value="1"/>
</dbReference>
<dbReference type="AlphaFoldDB" id="A0A7C4Q0C5"/>
<dbReference type="InterPro" id="IPR001425">
    <property type="entry name" value="Arc/bac/fun_rhodopsins"/>
</dbReference>
<dbReference type="Pfam" id="PF01036">
    <property type="entry name" value="Bac_rhodopsin"/>
    <property type="match status" value="1"/>
</dbReference>
<dbReference type="GO" id="GO:0016020">
    <property type="term" value="C:membrane"/>
    <property type="evidence" value="ECO:0007669"/>
    <property type="project" value="UniProtKB-SubCell"/>
</dbReference>
<dbReference type="Gene3D" id="1.20.1070.10">
    <property type="entry name" value="Rhodopsin 7-helix transmembrane proteins"/>
    <property type="match status" value="1"/>
</dbReference>
<keyword evidence="3 6" id="KW-0812">Transmembrane</keyword>
<evidence type="ECO:0000256" key="5">
    <source>
        <dbReference type="ARBA" id="ARBA00023136"/>
    </source>
</evidence>
<dbReference type="EMBL" id="DSXR01000030">
    <property type="protein sequence ID" value="HGS86407.1"/>
    <property type="molecule type" value="Genomic_DNA"/>
</dbReference>
<evidence type="ECO:0000256" key="6">
    <source>
        <dbReference type="SAM" id="Phobius"/>
    </source>
</evidence>
<proteinExistence type="inferred from homology"/>
<feature type="transmembrane region" description="Helical" evidence="6">
    <location>
        <begin position="123"/>
        <end position="144"/>
    </location>
</feature>
<gene>
    <name evidence="7" type="ORF">ENT17_02195</name>
</gene>
<reference evidence="7" key="1">
    <citation type="journal article" date="2020" name="mSystems">
        <title>Genome- and Community-Level Interaction Insights into Carbon Utilization and Element Cycling Functions of Hydrothermarchaeota in Hydrothermal Sediment.</title>
        <authorList>
            <person name="Zhou Z."/>
            <person name="Liu Y."/>
            <person name="Xu W."/>
            <person name="Pan J."/>
            <person name="Luo Z.H."/>
            <person name="Li M."/>
        </authorList>
    </citation>
    <scope>NUCLEOTIDE SEQUENCE [LARGE SCALE GENOMIC DNA]</scope>
    <source>
        <strain evidence="7">SpSt-556</strain>
    </source>
</reference>
<name>A0A7C4Q0C5_9CHLR</name>
<evidence type="ECO:0000256" key="4">
    <source>
        <dbReference type="ARBA" id="ARBA00022989"/>
    </source>
</evidence>
<feature type="transmembrane region" description="Helical" evidence="6">
    <location>
        <begin position="48"/>
        <end position="68"/>
    </location>
</feature>
<feature type="transmembrane region" description="Helical" evidence="6">
    <location>
        <begin position="12"/>
        <end position="36"/>
    </location>
</feature>
<protein>
    <recommendedName>
        <fullName evidence="8">Rhodopsin</fullName>
    </recommendedName>
</protein>
<comment type="similarity">
    <text evidence="2">Belongs to the archaeal/bacterial/fungal opsin family.</text>
</comment>
<evidence type="ECO:0008006" key="8">
    <source>
        <dbReference type="Google" id="ProtNLM"/>
    </source>
</evidence>
<dbReference type="PRINTS" id="PR00251">
    <property type="entry name" value="BACTRLOPSIN"/>
</dbReference>
<feature type="transmembrane region" description="Helical" evidence="6">
    <location>
        <begin position="95"/>
        <end position="116"/>
    </location>
</feature>
<evidence type="ECO:0000256" key="3">
    <source>
        <dbReference type="ARBA" id="ARBA00022692"/>
    </source>
</evidence>
<evidence type="ECO:0000256" key="1">
    <source>
        <dbReference type="ARBA" id="ARBA00004141"/>
    </source>
</evidence>